<dbReference type="PANTHER" id="PTHR46401">
    <property type="entry name" value="GLYCOSYLTRANSFERASE WBBK-RELATED"/>
    <property type="match status" value="1"/>
</dbReference>
<keyword evidence="1" id="KW-0808">Transferase</keyword>
<name>A0A1G2N2A4_9BACT</name>
<dbReference type="GO" id="GO:0016757">
    <property type="term" value="F:glycosyltransferase activity"/>
    <property type="evidence" value="ECO:0007669"/>
    <property type="project" value="InterPro"/>
</dbReference>
<feature type="domain" description="Glycosyl transferase family 1" evidence="2">
    <location>
        <begin position="193"/>
        <end position="360"/>
    </location>
</feature>
<organism evidence="3 4">
    <name type="scientific">Candidatus Taylorbacteria bacterium RIFCSPHIGHO2_12_FULL_45_16</name>
    <dbReference type="NCBI Taxonomy" id="1802315"/>
    <lineage>
        <taxon>Bacteria</taxon>
        <taxon>Candidatus Tayloriibacteriota</taxon>
    </lineage>
</organism>
<dbReference type="EMBL" id="MHRT01000004">
    <property type="protein sequence ID" value="OHA29462.1"/>
    <property type="molecule type" value="Genomic_DNA"/>
</dbReference>
<evidence type="ECO:0000313" key="3">
    <source>
        <dbReference type="EMBL" id="OHA29462.1"/>
    </source>
</evidence>
<protein>
    <recommendedName>
        <fullName evidence="2">Glycosyl transferase family 1 domain-containing protein</fullName>
    </recommendedName>
</protein>
<evidence type="ECO:0000256" key="1">
    <source>
        <dbReference type="ARBA" id="ARBA00022679"/>
    </source>
</evidence>
<dbReference type="Gene3D" id="3.40.50.2000">
    <property type="entry name" value="Glycogen Phosphorylase B"/>
    <property type="match status" value="2"/>
</dbReference>
<dbReference type="PANTHER" id="PTHR46401:SF2">
    <property type="entry name" value="GLYCOSYLTRANSFERASE WBBK-RELATED"/>
    <property type="match status" value="1"/>
</dbReference>
<evidence type="ECO:0000313" key="4">
    <source>
        <dbReference type="Proteomes" id="UP000178089"/>
    </source>
</evidence>
<proteinExistence type="predicted"/>
<accession>A0A1G2N2A4</accession>
<comment type="caution">
    <text evidence="3">The sequence shown here is derived from an EMBL/GenBank/DDBJ whole genome shotgun (WGS) entry which is preliminary data.</text>
</comment>
<evidence type="ECO:0000259" key="2">
    <source>
        <dbReference type="Pfam" id="PF00534"/>
    </source>
</evidence>
<dbReference type="AlphaFoldDB" id="A0A1G2N2A4"/>
<dbReference type="GO" id="GO:0009103">
    <property type="term" value="P:lipopolysaccharide biosynthetic process"/>
    <property type="evidence" value="ECO:0007669"/>
    <property type="project" value="TreeGrafter"/>
</dbReference>
<dbReference type="SUPFAM" id="SSF53756">
    <property type="entry name" value="UDP-Glycosyltransferase/glycogen phosphorylase"/>
    <property type="match status" value="1"/>
</dbReference>
<dbReference type="InterPro" id="IPR001296">
    <property type="entry name" value="Glyco_trans_1"/>
</dbReference>
<dbReference type="STRING" id="1802315.A3F51_00285"/>
<gene>
    <name evidence="3" type="ORF">A3F51_00285</name>
</gene>
<dbReference type="Pfam" id="PF00534">
    <property type="entry name" value="Glycos_transf_1"/>
    <property type="match status" value="1"/>
</dbReference>
<dbReference type="Proteomes" id="UP000178089">
    <property type="component" value="Unassembled WGS sequence"/>
</dbReference>
<reference evidence="3 4" key="1">
    <citation type="journal article" date="2016" name="Nat. Commun.">
        <title>Thousands of microbial genomes shed light on interconnected biogeochemical processes in an aquifer system.</title>
        <authorList>
            <person name="Anantharaman K."/>
            <person name="Brown C.T."/>
            <person name="Hug L.A."/>
            <person name="Sharon I."/>
            <person name="Castelle C.J."/>
            <person name="Probst A.J."/>
            <person name="Thomas B.C."/>
            <person name="Singh A."/>
            <person name="Wilkins M.J."/>
            <person name="Karaoz U."/>
            <person name="Brodie E.L."/>
            <person name="Williams K.H."/>
            <person name="Hubbard S.S."/>
            <person name="Banfield J.F."/>
        </authorList>
    </citation>
    <scope>NUCLEOTIDE SEQUENCE [LARGE SCALE GENOMIC DNA]</scope>
</reference>
<sequence>MQRKIIYISHWRFPSEKTMTPLIMKTCEGFIREGFSVELWIPKRPSGFAGVDPFIKHGIQKRFPIYALSSIGSINKFGKLGFILMAFTFNLSVSARLLRERKNNTSLILYGHDIRDFIVPSFLKLPLFIEIHDFYESSFNFINRLVLKKTSGLIVTNTFKQKAIESRYGFPLDRMICQPNAVSFEMFDIPVSRQQAREKLSFPSGIKIVLYTGHLFSWKGVYTLAESASYLSSDTYIYFVGGTKEDRKALEGFVTAKKLPRIVFLEHQEHVNIPFFQKAADILVLPNTAKEVASKYETSPVKLFEYMASGVPIVASDVPSIREIVSDKEVFFFIPDDPQNLAKVIRNAMNDERAVENRSRASKVLARTHSWPSRAQAITALIKKCT</sequence>